<proteinExistence type="inferred from homology"/>
<dbReference type="Gene3D" id="1.10.10.10">
    <property type="entry name" value="Winged helix-like DNA-binding domain superfamily/Winged helix DNA-binding domain"/>
    <property type="match status" value="1"/>
</dbReference>
<dbReference type="GO" id="GO:0032993">
    <property type="term" value="C:protein-DNA complex"/>
    <property type="evidence" value="ECO:0007669"/>
    <property type="project" value="TreeGrafter"/>
</dbReference>
<protein>
    <submittedName>
        <fullName evidence="6">LysR family transcriptional regulator</fullName>
    </submittedName>
</protein>
<evidence type="ECO:0000256" key="1">
    <source>
        <dbReference type="ARBA" id="ARBA00009437"/>
    </source>
</evidence>
<dbReference type="PANTHER" id="PTHR30346:SF0">
    <property type="entry name" value="HCA OPERON TRANSCRIPTIONAL ACTIVATOR HCAR"/>
    <property type="match status" value="1"/>
</dbReference>
<dbReference type="GO" id="GO:0003677">
    <property type="term" value="F:DNA binding"/>
    <property type="evidence" value="ECO:0007669"/>
    <property type="project" value="UniProtKB-KW"/>
</dbReference>
<dbReference type="InterPro" id="IPR036390">
    <property type="entry name" value="WH_DNA-bd_sf"/>
</dbReference>
<evidence type="ECO:0000256" key="3">
    <source>
        <dbReference type="ARBA" id="ARBA00023125"/>
    </source>
</evidence>
<dbReference type="Pfam" id="PF03466">
    <property type="entry name" value="LysR_substrate"/>
    <property type="match status" value="1"/>
</dbReference>
<dbReference type="GO" id="GO:0003700">
    <property type="term" value="F:DNA-binding transcription factor activity"/>
    <property type="evidence" value="ECO:0007669"/>
    <property type="project" value="InterPro"/>
</dbReference>
<feature type="domain" description="HTH lysR-type" evidence="5">
    <location>
        <begin position="9"/>
        <end position="66"/>
    </location>
</feature>
<dbReference type="Pfam" id="PF00126">
    <property type="entry name" value="HTH_1"/>
    <property type="match status" value="1"/>
</dbReference>
<dbReference type="InterPro" id="IPR005119">
    <property type="entry name" value="LysR_subst-bd"/>
</dbReference>
<comment type="similarity">
    <text evidence="1">Belongs to the LysR transcriptional regulatory family.</text>
</comment>
<gene>
    <name evidence="6" type="ORF">DWV29_04695</name>
</gene>
<evidence type="ECO:0000313" key="6">
    <source>
        <dbReference type="EMBL" id="RGX32088.1"/>
    </source>
</evidence>
<keyword evidence="4" id="KW-0804">Transcription</keyword>
<evidence type="ECO:0000259" key="5">
    <source>
        <dbReference type="PROSITE" id="PS50931"/>
    </source>
</evidence>
<organism evidence="6 7">
    <name type="scientific">Enterocloster asparagiformis</name>
    <dbReference type="NCBI Taxonomy" id="333367"/>
    <lineage>
        <taxon>Bacteria</taxon>
        <taxon>Bacillati</taxon>
        <taxon>Bacillota</taxon>
        <taxon>Clostridia</taxon>
        <taxon>Lachnospirales</taxon>
        <taxon>Lachnospiraceae</taxon>
        <taxon>Enterocloster</taxon>
    </lineage>
</organism>
<dbReference type="PROSITE" id="PS50931">
    <property type="entry name" value="HTH_LYSR"/>
    <property type="match status" value="1"/>
</dbReference>
<name>A0A413FJQ1_9FIRM</name>
<reference evidence="6 7" key="1">
    <citation type="submission" date="2018-08" db="EMBL/GenBank/DDBJ databases">
        <title>A genome reference for cultivated species of the human gut microbiota.</title>
        <authorList>
            <person name="Zou Y."/>
            <person name="Xue W."/>
            <person name="Luo G."/>
        </authorList>
    </citation>
    <scope>NUCLEOTIDE SEQUENCE [LARGE SCALE GENOMIC DNA]</scope>
    <source>
        <strain evidence="6 7">AF04-15</strain>
    </source>
</reference>
<evidence type="ECO:0000256" key="4">
    <source>
        <dbReference type="ARBA" id="ARBA00023163"/>
    </source>
</evidence>
<dbReference type="PANTHER" id="PTHR30346">
    <property type="entry name" value="TRANSCRIPTIONAL DUAL REGULATOR HCAR-RELATED"/>
    <property type="match status" value="1"/>
</dbReference>
<keyword evidence="3" id="KW-0238">DNA-binding</keyword>
<dbReference type="FunFam" id="1.10.10.10:FF:000001">
    <property type="entry name" value="LysR family transcriptional regulator"/>
    <property type="match status" value="1"/>
</dbReference>
<evidence type="ECO:0000313" key="7">
    <source>
        <dbReference type="Proteomes" id="UP000283880"/>
    </source>
</evidence>
<dbReference type="EMBL" id="QSBM01000002">
    <property type="protein sequence ID" value="RGX32088.1"/>
    <property type="molecule type" value="Genomic_DNA"/>
</dbReference>
<evidence type="ECO:0000256" key="2">
    <source>
        <dbReference type="ARBA" id="ARBA00023015"/>
    </source>
</evidence>
<dbReference type="OrthoDB" id="9785745at2"/>
<dbReference type="PRINTS" id="PR00039">
    <property type="entry name" value="HTHLYSR"/>
</dbReference>
<comment type="caution">
    <text evidence="6">The sequence shown here is derived from an EMBL/GenBank/DDBJ whole genome shotgun (WGS) entry which is preliminary data.</text>
</comment>
<dbReference type="CDD" id="cd05466">
    <property type="entry name" value="PBP2_LTTR_substrate"/>
    <property type="match status" value="1"/>
</dbReference>
<keyword evidence="2" id="KW-0805">Transcription regulation</keyword>
<dbReference type="SUPFAM" id="SSF46785">
    <property type="entry name" value="Winged helix' DNA-binding domain"/>
    <property type="match status" value="1"/>
</dbReference>
<sequence length="306" mass="33835">MKNMGGIAMNTTQLECFVTVAENLNFARAASILHITQPAVTHQIVSLEGELDAKLFIRTTRSVKLTPEGWSFLADAKNILNMTYGAKAKLAHQAREEVRFFGIGCHSALELALLPPVLQQMRERYPQVHPYINLIPFRSLQNLLDEESINVMMSFQAEHVKKEPGTFLELAKVPVSCVIAPSHPFAGRSRLYLEELRQGGMVLCEPGKNPAAIARVQGQLIGYHPPEELYFTENPACALTLVEAGLGFTLLPDVAAMRHPRLIYVPVEDAGALSYGLYYKSLKDQPVLKDFIGFMREPFAAKAGGA</sequence>
<dbReference type="SUPFAM" id="SSF53850">
    <property type="entry name" value="Periplasmic binding protein-like II"/>
    <property type="match status" value="1"/>
</dbReference>
<dbReference type="AlphaFoldDB" id="A0A413FJQ1"/>
<dbReference type="Proteomes" id="UP000283880">
    <property type="component" value="Unassembled WGS sequence"/>
</dbReference>
<dbReference type="InterPro" id="IPR036388">
    <property type="entry name" value="WH-like_DNA-bd_sf"/>
</dbReference>
<dbReference type="InterPro" id="IPR000847">
    <property type="entry name" value="LysR_HTH_N"/>
</dbReference>
<dbReference type="Gene3D" id="3.40.190.10">
    <property type="entry name" value="Periplasmic binding protein-like II"/>
    <property type="match status" value="2"/>
</dbReference>
<accession>A0A413FJQ1</accession>